<dbReference type="GO" id="GO:0005524">
    <property type="term" value="F:ATP binding"/>
    <property type="evidence" value="ECO:0007669"/>
    <property type="project" value="UniProtKB-KW"/>
</dbReference>
<keyword evidence="3 7" id="KW-0067">ATP-binding</keyword>
<dbReference type="EMBL" id="JABFBC010000001">
    <property type="protein sequence ID" value="NNU80197.1"/>
    <property type="molecule type" value="Genomic_DNA"/>
</dbReference>
<dbReference type="SUPFAM" id="SSF52540">
    <property type="entry name" value="P-loop containing nucleoside triphosphate hydrolases"/>
    <property type="match status" value="1"/>
</dbReference>
<comment type="function">
    <text evidence="5">Part of the ABC transporter complex HmuTUV involved in hemin import. Responsible for energy coupling to the transport system.</text>
</comment>
<dbReference type="SMART" id="SM00382">
    <property type="entry name" value="AAA"/>
    <property type="match status" value="1"/>
</dbReference>
<dbReference type="RefSeq" id="WP_171323749.1">
    <property type="nucleotide sequence ID" value="NZ_JABFBC010000001.1"/>
</dbReference>
<keyword evidence="4" id="KW-1278">Translocase</keyword>
<dbReference type="Pfam" id="PF00005">
    <property type="entry name" value="ABC_tran"/>
    <property type="match status" value="1"/>
</dbReference>
<proteinExistence type="predicted"/>
<dbReference type="InterPro" id="IPR003593">
    <property type="entry name" value="AAA+_ATPase"/>
</dbReference>
<evidence type="ECO:0000259" key="6">
    <source>
        <dbReference type="PROSITE" id="PS50893"/>
    </source>
</evidence>
<evidence type="ECO:0000256" key="1">
    <source>
        <dbReference type="ARBA" id="ARBA00022448"/>
    </source>
</evidence>
<reference evidence="7 8" key="1">
    <citation type="submission" date="2020-05" db="EMBL/GenBank/DDBJ databases">
        <title>Gimesia benthica sp. nov., a novel planctomycete isolated from a deep-sea water sample of the Northwest Indian Ocean.</title>
        <authorList>
            <person name="Wang J."/>
            <person name="Ruan C."/>
            <person name="Song L."/>
            <person name="Zhu Y."/>
            <person name="Li A."/>
            <person name="Zheng X."/>
            <person name="Wang L."/>
            <person name="Lu Z."/>
            <person name="Huang Y."/>
            <person name="Du W."/>
            <person name="Zhou Y."/>
            <person name="Huang L."/>
            <person name="Dai X."/>
        </authorList>
    </citation>
    <scope>NUCLEOTIDE SEQUENCE [LARGE SCALE GENOMIC DNA]</scope>
    <source>
        <strain evidence="7 8">YYQ-30</strain>
    </source>
</reference>
<dbReference type="PROSITE" id="PS50893">
    <property type="entry name" value="ABC_TRANSPORTER_2"/>
    <property type="match status" value="1"/>
</dbReference>
<dbReference type="CDD" id="cd03214">
    <property type="entry name" value="ABC_Iron-Siderophores_B12_Hemin"/>
    <property type="match status" value="1"/>
</dbReference>
<dbReference type="AlphaFoldDB" id="A0A849L1T7"/>
<gene>
    <name evidence="7" type="ORF">HMH01_07065</name>
</gene>
<name>A0A849L1T7_9RHOB</name>
<keyword evidence="2" id="KW-0547">Nucleotide-binding</keyword>
<comment type="caution">
    <text evidence="7">The sequence shown here is derived from an EMBL/GenBank/DDBJ whole genome shotgun (WGS) entry which is preliminary data.</text>
</comment>
<evidence type="ECO:0000313" key="8">
    <source>
        <dbReference type="Proteomes" id="UP000572377"/>
    </source>
</evidence>
<protein>
    <submittedName>
        <fullName evidence="7">ABC transporter ATP-binding protein</fullName>
    </submittedName>
</protein>
<feature type="domain" description="ABC transporter" evidence="6">
    <location>
        <begin position="6"/>
        <end position="240"/>
    </location>
</feature>
<evidence type="ECO:0000256" key="3">
    <source>
        <dbReference type="ARBA" id="ARBA00022840"/>
    </source>
</evidence>
<evidence type="ECO:0000256" key="4">
    <source>
        <dbReference type="ARBA" id="ARBA00022967"/>
    </source>
</evidence>
<dbReference type="InterPro" id="IPR003439">
    <property type="entry name" value="ABC_transporter-like_ATP-bd"/>
</dbReference>
<keyword evidence="1" id="KW-0813">Transport</keyword>
<dbReference type="PANTHER" id="PTHR42794">
    <property type="entry name" value="HEMIN IMPORT ATP-BINDING PROTEIN HMUV"/>
    <property type="match status" value="1"/>
</dbReference>
<evidence type="ECO:0000313" key="7">
    <source>
        <dbReference type="EMBL" id="NNU80197.1"/>
    </source>
</evidence>
<dbReference type="GO" id="GO:0016887">
    <property type="term" value="F:ATP hydrolysis activity"/>
    <property type="evidence" value="ECO:0007669"/>
    <property type="project" value="InterPro"/>
</dbReference>
<evidence type="ECO:0000256" key="5">
    <source>
        <dbReference type="ARBA" id="ARBA00037066"/>
    </source>
</evidence>
<dbReference type="PANTHER" id="PTHR42794:SF1">
    <property type="entry name" value="HEMIN IMPORT ATP-BINDING PROTEIN HMUV"/>
    <property type="match status" value="1"/>
</dbReference>
<dbReference type="Proteomes" id="UP000572377">
    <property type="component" value="Unassembled WGS sequence"/>
</dbReference>
<evidence type="ECO:0000256" key="2">
    <source>
        <dbReference type="ARBA" id="ARBA00022741"/>
    </source>
</evidence>
<dbReference type="InterPro" id="IPR027417">
    <property type="entry name" value="P-loop_NTPase"/>
</dbReference>
<dbReference type="Gene3D" id="3.40.50.300">
    <property type="entry name" value="P-loop containing nucleotide triphosphate hydrolases"/>
    <property type="match status" value="1"/>
</dbReference>
<organism evidence="7 8">
    <name type="scientific">Halovulum dunhuangense</name>
    <dbReference type="NCBI Taxonomy" id="1505036"/>
    <lineage>
        <taxon>Bacteria</taxon>
        <taxon>Pseudomonadati</taxon>
        <taxon>Pseudomonadota</taxon>
        <taxon>Alphaproteobacteria</taxon>
        <taxon>Rhodobacterales</taxon>
        <taxon>Paracoccaceae</taxon>
        <taxon>Halovulum</taxon>
    </lineage>
</organism>
<accession>A0A849L1T7</accession>
<keyword evidence="8" id="KW-1185">Reference proteome</keyword>
<sequence length="263" mass="27579">MTGIALETRGLGLTLSGRPVLRGVELGLRRGEILGLLGPNGAGKTTLIRALAGQLRGTAPVLSEGADVARLGPEARARRIAYLPQARVVGWPVAVADLVALGRHPWLRLGQRMGPRDREICAAAMAVMDVAALAMRPATELSGGEQARVLAARAIAQDTPVLLADEPASGLDPAHQIGMMSALRRIAAEGRAVLVSLHDLSLAARWCDRLVVLDEGMIAADGRPEVVMQAALLERVFGIAARIERDECGLLVAPTGLAGMATR</sequence>